<dbReference type="InParanoid" id="A0A0C3A2C3"/>
<dbReference type="InterPro" id="IPR022127">
    <property type="entry name" value="STIMATE/YPL162C"/>
</dbReference>
<accession>A0A0C3A2C3</accession>
<keyword evidence="2" id="KW-0472">Membrane</keyword>
<dbReference type="HOGENOM" id="CLU_046739_1_0_1"/>
<evidence type="ECO:0000313" key="3">
    <source>
        <dbReference type="EMBL" id="KIM58822.1"/>
    </source>
</evidence>
<dbReference type="Proteomes" id="UP000053989">
    <property type="component" value="Unassembled WGS sequence"/>
</dbReference>
<dbReference type="PANTHER" id="PTHR31735:SF1">
    <property type="entry name" value="VACUOLAR MEMBRANE PROTEIN YPL162C"/>
    <property type="match status" value="1"/>
</dbReference>
<reference evidence="4" key="2">
    <citation type="submission" date="2015-01" db="EMBL/GenBank/DDBJ databases">
        <title>Evolutionary Origins and Diversification of the Mycorrhizal Mutualists.</title>
        <authorList>
            <consortium name="DOE Joint Genome Institute"/>
            <consortium name="Mycorrhizal Genomics Consortium"/>
            <person name="Kohler A."/>
            <person name="Kuo A."/>
            <person name="Nagy L.G."/>
            <person name="Floudas D."/>
            <person name="Copeland A."/>
            <person name="Barry K.W."/>
            <person name="Cichocki N."/>
            <person name="Veneault-Fourrey C."/>
            <person name="LaButti K."/>
            <person name="Lindquist E.A."/>
            <person name="Lipzen A."/>
            <person name="Lundell T."/>
            <person name="Morin E."/>
            <person name="Murat C."/>
            <person name="Riley R."/>
            <person name="Ohm R."/>
            <person name="Sun H."/>
            <person name="Tunlid A."/>
            <person name="Henrissat B."/>
            <person name="Grigoriev I.V."/>
            <person name="Hibbett D.S."/>
            <person name="Martin F."/>
        </authorList>
    </citation>
    <scope>NUCLEOTIDE SEQUENCE [LARGE SCALE GENOMIC DNA]</scope>
    <source>
        <strain evidence="4">Foug A</strain>
    </source>
</reference>
<dbReference type="Pfam" id="PF12400">
    <property type="entry name" value="STIMATE"/>
    <property type="match status" value="1"/>
</dbReference>
<evidence type="ECO:0008006" key="5">
    <source>
        <dbReference type="Google" id="ProtNLM"/>
    </source>
</evidence>
<gene>
    <name evidence="3" type="ORF">SCLCIDRAFT_1218353</name>
</gene>
<feature type="transmembrane region" description="Helical" evidence="2">
    <location>
        <begin position="96"/>
        <end position="116"/>
    </location>
</feature>
<feature type="compositionally biased region" description="Low complexity" evidence="1">
    <location>
        <begin position="263"/>
        <end position="274"/>
    </location>
</feature>
<feature type="region of interest" description="Disordered" evidence="1">
    <location>
        <begin position="299"/>
        <end position="407"/>
    </location>
</feature>
<proteinExistence type="predicted"/>
<sequence>MSAIAQIIDTGLDELPVDRKSCQLLGPTALVVQSLMGVLAILSLVYKRHRETPKRPWKIWVFDVSKQVAGQMFIHGLNVVISDLGSQQFSGDACTYYFLNILVDTTLGVGLIYLILQATTYVLSMQLDLKGFQSGQYGNPPSFTCWTRQAAVYVFALTTMKLLVIALFAAWPWIFQLGDWLLGWTRMGEGESFQVIFVMGVFPIIMNTLQFWLIDSIVKASGTQFNTPYSMARSSDSQDREPLFRSSEDDGDNIPSYDVEGVSRPSGSRMSSGMNTIVCTQDDLSKLLSAPSSPIVFSGSVSPTHDYPPNIGTPSSTTSSRSRQRIKRSPPSSLEFGSTRVPSPTSDFPQQLSPLRIPQESSGSQMAGNSTCQLITDSEKEGRTRHAGSEDRRGRRSEHSQYLIGEK</sequence>
<evidence type="ECO:0000313" key="4">
    <source>
        <dbReference type="Proteomes" id="UP000053989"/>
    </source>
</evidence>
<dbReference type="AlphaFoldDB" id="A0A0C3A2C3"/>
<feature type="transmembrane region" description="Helical" evidence="2">
    <location>
        <begin position="150"/>
        <end position="174"/>
    </location>
</feature>
<dbReference type="GO" id="GO:0016020">
    <property type="term" value="C:membrane"/>
    <property type="evidence" value="ECO:0007669"/>
    <property type="project" value="TreeGrafter"/>
</dbReference>
<feature type="region of interest" description="Disordered" evidence="1">
    <location>
        <begin position="229"/>
        <end position="274"/>
    </location>
</feature>
<organism evidence="3 4">
    <name type="scientific">Scleroderma citrinum Foug A</name>
    <dbReference type="NCBI Taxonomy" id="1036808"/>
    <lineage>
        <taxon>Eukaryota</taxon>
        <taxon>Fungi</taxon>
        <taxon>Dikarya</taxon>
        <taxon>Basidiomycota</taxon>
        <taxon>Agaricomycotina</taxon>
        <taxon>Agaricomycetes</taxon>
        <taxon>Agaricomycetidae</taxon>
        <taxon>Boletales</taxon>
        <taxon>Sclerodermatineae</taxon>
        <taxon>Sclerodermataceae</taxon>
        <taxon>Scleroderma</taxon>
    </lineage>
</organism>
<dbReference type="PANTHER" id="PTHR31735">
    <property type="entry name" value="VACUOLAR MEMBRANE PROTEIN YPL162C"/>
    <property type="match status" value="1"/>
</dbReference>
<dbReference type="EMBL" id="KN822081">
    <property type="protein sequence ID" value="KIM58822.1"/>
    <property type="molecule type" value="Genomic_DNA"/>
</dbReference>
<dbReference type="OrthoDB" id="431202at2759"/>
<feature type="transmembrane region" description="Helical" evidence="2">
    <location>
        <begin position="195"/>
        <end position="214"/>
    </location>
</feature>
<evidence type="ECO:0000256" key="2">
    <source>
        <dbReference type="SAM" id="Phobius"/>
    </source>
</evidence>
<keyword evidence="2" id="KW-0812">Transmembrane</keyword>
<protein>
    <recommendedName>
        <fullName evidence="5">Vacuolar membrane protein</fullName>
    </recommendedName>
</protein>
<feature type="compositionally biased region" description="Basic and acidic residues" evidence="1">
    <location>
        <begin position="236"/>
        <end position="248"/>
    </location>
</feature>
<reference evidence="3 4" key="1">
    <citation type="submission" date="2014-04" db="EMBL/GenBank/DDBJ databases">
        <authorList>
            <consortium name="DOE Joint Genome Institute"/>
            <person name="Kuo A."/>
            <person name="Kohler A."/>
            <person name="Nagy L.G."/>
            <person name="Floudas D."/>
            <person name="Copeland A."/>
            <person name="Barry K.W."/>
            <person name="Cichocki N."/>
            <person name="Veneault-Fourrey C."/>
            <person name="LaButti K."/>
            <person name="Lindquist E.A."/>
            <person name="Lipzen A."/>
            <person name="Lundell T."/>
            <person name="Morin E."/>
            <person name="Murat C."/>
            <person name="Sun H."/>
            <person name="Tunlid A."/>
            <person name="Henrissat B."/>
            <person name="Grigoriev I.V."/>
            <person name="Hibbett D.S."/>
            <person name="Martin F."/>
            <person name="Nordberg H.P."/>
            <person name="Cantor M.N."/>
            <person name="Hua S.X."/>
        </authorList>
    </citation>
    <scope>NUCLEOTIDE SEQUENCE [LARGE SCALE GENOMIC DNA]</scope>
    <source>
        <strain evidence="3 4">Foug A</strain>
    </source>
</reference>
<feature type="transmembrane region" description="Helical" evidence="2">
    <location>
        <begin position="24"/>
        <end position="46"/>
    </location>
</feature>
<evidence type="ECO:0000256" key="1">
    <source>
        <dbReference type="SAM" id="MobiDB-lite"/>
    </source>
</evidence>
<feature type="compositionally biased region" description="Basic and acidic residues" evidence="1">
    <location>
        <begin position="377"/>
        <end position="407"/>
    </location>
</feature>
<feature type="compositionally biased region" description="Polar residues" evidence="1">
    <location>
        <begin position="340"/>
        <end position="376"/>
    </location>
</feature>
<name>A0A0C3A2C3_9AGAM</name>
<keyword evidence="4" id="KW-1185">Reference proteome</keyword>
<keyword evidence="2" id="KW-1133">Transmembrane helix</keyword>
<dbReference type="STRING" id="1036808.A0A0C3A2C3"/>